<keyword evidence="2" id="KW-1185">Reference proteome</keyword>
<feature type="compositionally biased region" description="Polar residues" evidence="1">
    <location>
        <begin position="152"/>
        <end position="168"/>
    </location>
</feature>
<feature type="compositionally biased region" description="Basic and acidic residues" evidence="1">
    <location>
        <begin position="465"/>
        <end position="478"/>
    </location>
</feature>
<feature type="compositionally biased region" description="Low complexity" evidence="1">
    <location>
        <begin position="576"/>
        <end position="587"/>
    </location>
</feature>
<evidence type="ECO:0000313" key="2">
    <source>
        <dbReference type="Proteomes" id="UP000694888"/>
    </source>
</evidence>
<organism evidence="2 3">
    <name type="scientific">Aplysia californica</name>
    <name type="common">California sea hare</name>
    <dbReference type="NCBI Taxonomy" id="6500"/>
    <lineage>
        <taxon>Eukaryota</taxon>
        <taxon>Metazoa</taxon>
        <taxon>Spiralia</taxon>
        <taxon>Lophotrochozoa</taxon>
        <taxon>Mollusca</taxon>
        <taxon>Gastropoda</taxon>
        <taxon>Heterobranchia</taxon>
        <taxon>Euthyneura</taxon>
        <taxon>Tectipleura</taxon>
        <taxon>Aplysiida</taxon>
        <taxon>Aplysioidea</taxon>
        <taxon>Aplysiidae</taxon>
        <taxon>Aplysia</taxon>
    </lineage>
</organism>
<feature type="compositionally biased region" description="Acidic residues" evidence="1">
    <location>
        <begin position="199"/>
        <end position="209"/>
    </location>
</feature>
<proteinExistence type="predicted"/>
<feature type="compositionally biased region" description="Polar residues" evidence="1">
    <location>
        <begin position="602"/>
        <end position="611"/>
    </location>
</feature>
<protein>
    <submittedName>
        <fullName evidence="3">Uncharacterized protein LOC101850860</fullName>
    </submittedName>
</protein>
<dbReference type="Proteomes" id="UP000694888">
    <property type="component" value="Unplaced"/>
</dbReference>
<evidence type="ECO:0000256" key="1">
    <source>
        <dbReference type="SAM" id="MobiDB-lite"/>
    </source>
</evidence>
<dbReference type="GeneID" id="101850860"/>
<gene>
    <name evidence="3" type="primary">LOC101850860</name>
</gene>
<feature type="compositionally biased region" description="Basic and acidic residues" evidence="1">
    <location>
        <begin position="101"/>
        <end position="123"/>
    </location>
</feature>
<feature type="compositionally biased region" description="Basic and acidic residues" evidence="1">
    <location>
        <begin position="42"/>
        <end position="68"/>
    </location>
</feature>
<evidence type="ECO:0000313" key="3">
    <source>
        <dbReference type="RefSeq" id="XP_035829252.1"/>
    </source>
</evidence>
<feature type="non-terminal residue" evidence="3">
    <location>
        <position position="721"/>
    </location>
</feature>
<feature type="compositionally biased region" description="Basic and acidic residues" evidence="1">
    <location>
        <begin position="263"/>
        <end position="279"/>
    </location>
</feature>
<accession>A0ABM1W3K9</accession>
<feature type="region of interest" description="Disordered" evidence="1">
    <location>
        <begin position="1"/>
        <end position="288"/>
    </location>
</feature>
<feature type="compositionally biased region" description="Basic and acidic residues" evidence="1">
    <location>
        <begin position="133"/>
        <end position="144"/>
    </location>
</feature>
<feature type="region of interest" description="Disordered" evidence="1">
    <location>
        <begin position="447"/>
        <end position="647"/>
    </location>
</feature>
<sequence>MESDEDQMAGSISKSSSFSPKVTRPKLPPFAGSGSRSVSPRAKTDPGRGEIKAIMEDIMNLKKTDWKTFSRSRTSPHSKGKSMSTNTSPNSSPRIGSPVADESRSGLTRDRSRSLKLLTDRLKNKNTGAKPPVPEKKPEDEAKDVVIVSRTIELQPSGNKCEQWTPHNASVPSLPPGGSPRRSPDRRSMERTYEQIPEFPEDAEQEAEAEGAKSPLTASSEESFRSAPEVPDDGAREKSPDSDYAGGIREKSPDSEGGCSGKSQDDYDRHHGDKYKPVDDEGIGEGGEASAPVVSTYIYHPIPRNSKFLQLAATKPPKRFPPERRSGITMLATRGRVGGISKSTGDDHRPSDDQPSRQQRLQRRSDSAKSTAPKSSPRFITHPPHMKASHKEAGSVDTNGFAALKSTGDSEDELKQHSQVSLADSQFASELSDEPTYQDVVDCVTLDSNNDVSDRKNGKSTKQKSKSDPSGDRAREMLEFPQSLESPQSHSAPLLSEEELEAMGFHKGMTISEEDARQKSRSETLLSSPSNLDDEGREEHSSGGEDDDGSVECYKGSDTAAQDSSEFVALSPTAGSSKSSSKSIVISAPGTPHGPSPAPSSERPTNLLSVPTSTSGGGSGRKPNIFRSASSASVLQSRKPVGSPLREKDVVRKYSITSDEAMINSKSSVNLVPDFLPIGDTSNAASMPAVWNKDRLHSSDSPEREPGFIKDKRYHIVEELY</sequence>
<feature type="region of interest" description="Disordered" evidence="1">
    <location>
        <begin position="309"/>
        <end position="420"/>
    </location>
</feature>
<feature type="compositionally biased region" description="Polar residues" evidence="1">
    <location>
        <begin position="627"/>
        <end position="636"/>
    </location>
</feature>
<feature type="compositionally biased region" description="Basic and acidic residues" evidence="1">
    <location>
        <begin position="344"/>
        <end position="355"/>
    </location>
</feature>
<reference evidence="3" key="1">
    <citation type="submission" date="2025-08" db="UniProtKB">
        <authorList>
            <consortium name="RefSeq"/>
        </authorList>
    </citation>
    <scope>IDENTIFICATION</scope>
</reference>
<name>A0ABM1W3K9_APLCA</name>
<dbReference type="RefSeq" id="XP_035829252.1">
    <property type="nucleotide sequence ID" value="XM_035973359.1"/>
</dbReference>
<feature type="compositionally biased region" description="Low complexity" evidence="1">
    <location>
        <begin position="84"/>
        <end position="93"/>
    </location>
</feature>
<feature type="compositionally biased region" description="Basic and acidic residues" evidence="1">
    <location>
        <begin position="182"/>
        <end position="193"/>
    </location>
</feature>